<dbReference type="GO" id="GO:0008270">
    <property type="term" value="F:zinc ion binding"/>
    <property type="evidence" value="ECO:0007669"/>
    <property type="project" value="InterPro"/>
</dbReference>
<feature type="domain" description="Zn(2)-C6 fungal-type" evidence="3">
    <location>
        <begin position="15"/>
        <end position="48"/>
    </location>
</feature>
<evidence type="ECO:0000256" key="2">
    <source>
        <dbReference type="SAM" id="MobiDB-lite"/>
    </source>
</evidence>
<evidence type="ECO:0000313" key="5">
    <source>
        <dbReference type="Proteomes" id="UP001056384"/>
    </source>
</evidence>
<dbReference type="GO" id="GO:0000981">
    <property type="term" value="F:DNA-binding transcription factor activity, RNA polymerase II-specific"/>
    <property type="evidence" value="ECO:0007669"/>
    <property type="project" value="InterPro"/>
</dbReference>
<dbReference type="SUPFAM" id="SSF57701">
    <property type="entry name" value="Zn2/Cys6 DNA-binding domain"/>
    <property type="match status" value="1"/>
</dbReference>
<keyword evidence="5" id="KW-1185">Reference proteome</keyword>
<dbReference type="GO" id="GO:0003677">
    <property type="term" value="F:DNA binding"/>
    <property type="evidence" value="ECO:0007669"/>
    <property type="project" value="UniProtKB-KW"/>
</dbReference>
<protein>
    <submittedName>
        <fullName evidence="4">Zn(2)-C6 fungal-type DNA-binding domain-containing protein</fullName>
    </submittedName>
</protein>
<reference evidence="4" key="1">
    <citation type="submission" date="2022-06" db="EMBL/GenBank/DDBJ databases">
        <title>Complete genome sequences of two strains of the flax pathogen Septoria linicola.</title>
        <authorList>
            <person name="Lapalu N."/>
            <person name="Simon A."/>
            <person name="Demenou B."/>
            <person name="Paumier D."/>
            <person name="Guillot M.-P."/>
            <person name="Gout L."/>
            <person name="Valade R."/>
        </authorList>
    </citation>
    <scope>NUCLEOTIDE SEQUENCE</scope>
    <source>
        <strain evidence="4">SE15195</strain>
    </source>
</reference>
<dbReference type="Proteomes" id="UP001056384">
    <property type="component" value="Chromosome 4"/>
</dbReference>
<dbReference type="AlphaFoldDB" id="A0A9Q9EKL2"/>
<dbReference type="PROSITE" id="PS00463">
    <property type="entry name" value="ZN2_CY6_FUNGAL_1"/>
    <property type="match status" value="1"/>
</dbReference>
<dbReference type="CDD" id="cd00067">
    <property type="entry name" value="GAL4"/>
    <property type="match status" value="1"/>
</dbReference>
<dbReference type="OrthoDB" id="3434319at2759"/>
<dbReference type="EMBL" id="CP099421">
    <property type="protein sequence ID" value="USW52503.1"/>
    <property type="molecule type" value="Genomic_DNA"/>
</dbReference>
<proteinExistence type="predicted"/>
<dbReference type="PROSITE" id="PS50048">
    <property type="entry name" value="ZN2_CY6_FUNGAL_2"/>
    <property type="match status" value="1"/>
</dbReference>
<dbReference type="InterPro" id="IPR001138">
    <property type="entry name" value="Zn2Cys6_DnaBD"/>
</dbReference>
<name>A0A9Q9EKL2_9PEZI</name>
<dbReference type="Gene3D" id="4.10.240.10">
    <property type="entry name" value="Zn(2)-C6 fungal-type DNA-binding domain"/>
    <property type="match status" value="1"/>
</dbReference>
<feature type="region of interest" description="Disordered" evidence="2">
    <location>
        <begin position="1"/>
        <end position="21"/>
    </location>
</feature>
<gene>
    <name evidence="4" type="ORF">Slin15195_G058220</name>
</gene>
<feature type="compositionally biased region" description="Polar residues" evidence="2">
    <location>
        <begin position="1"/>
        <end position="17"/>
    </location>
</feature>
<evidence type="ECO:0000313" key="4">
    <source>
        <dbReference type="EMBL" id="USW52503.1"/>
    </source>
</evidence>
<keyword evidence="4" id="KW-0238">DNA-binding</keyword>
<dbReference type="InterPro" id="IPR036864">
    <property type="entry name" value="Zn2-C6_fun-type_DNA-bd_sf"/>
</dbReference>
<accession>A0A9Q9EKL2</accession>
<sequence length="340" mass="36678">MTGDTTPHPSQQRSSCENCRRRKTRCHRQHSNDARCVRCTAARKVCVLGPQKKVGRPTRAAPRPGADIVALQSDGAAATITTRQAAVATTSPPSGSHLEPALLSVPFALPSPSTALITRPSRANAADAFKSIARVREFALGSLVTFYVRDNAFLTAPGSYMAGYPGIGSDEAHSRLFDVRHGLHRRTTMISSSQSDLDLDLLIYRWGPLSLDNMSLGEYLLFALQEHLQVLKGLRNNWHSNNDLCRRLPATLVAQIIGVYVYVLCISEALVEQLIVRVECITTKPVVPVPGMLLDSVPLTNSAAQGVLFCSTIINLLGRAAAHPGSDTTCSKRSAVDGAD</sequence>
<organism evidence="4 5">
    <name type="scientific">Septoria linicola</name>
    <dbReference type="NCBI Taxonomy" id="215465"/>
    <lineage>
        <taxon>Eukaryota</taxon>
        <taxon>Fungi</taxon>
        <taxon>Dikarya</taxon>
        <taxon>Ascomycota</taxon>
        <taxon>Pezizomycotina</taxon>
        <taxon>Dothideomycetes</taxon>
        <taxon>Dothideomycetidae</taxon>
        <taxon>Mycosphaerellales</taxon>
        <taxon>Mycosphaerellaceae</taxon>
        <taxon>Septoria</taxon>
    </lineage>
</organism>
<keyword evidence="1" id="KW-0539">Nucleus</keyword>
<evidence type="ECO:0000256" key="1">
    <source>
        <dbReference type="ARBA" id="ARBA00023242"/>
    </source>
</evidence>
<evidence type="ECO:0000259" key="3">
    <source>
        <dbReference type="PROSITE" id="PS50048"/>
    </source>
</evidence>